<dbReference type="EMBL" id="HBIW01021351">
    <property type="protein sequence ID" value="CAE0702948.1"/>
    <property type="molecule type" value="Transcribed_RNA"/>
</dbReference>
<gene>
    <name evidence="2" type="ORF">PCAL00307_LOCUS18395</name>
</gene>
<dbReference type="AlphaFoldDB" id="A0A7S4EBJ8"/>
<organism evidence="2">
    <name type="scientific">Pelagomonas calceolata</name>
    <dbReference type="NCBI Taxonomy" id="35677"/>
    <lineage>
        <taxon>Eukaryota</taxon>
        <taxon>Sar</taxon>
        <taxon>Stramenopiles</taxon>
        <taxon>Ochrophyta</taxon>
        <taxon>Pelagophyceae</taxon>
        <taxon>Pelagomonadales</taxon>
        <taxon>Pelagomonadaceae</taxon>
        <taxon>Pelagomonas</taxon>
    </lineage>
</organism>
<evidence type="ECO:0000313" key="2">
    <source>
        <dbReference type="EMBL" id="CAE0702948.1"/>
    </source>
</evidence>
<evidence type="ECO:0000256" key="1">
    <source>
        <dbReference type="SAM" id="MobiDB-lite"/>
    </source>
</evidence>
<accession>A0A7S4EBJ8</accession>
<feature type="region of interest" description="Disordered" evidence="1">
    <location>
        <begin position="1"/>
        <end position="20"/>
    </location>
</feature>
<proteinExistence type="predicted"/>
<sequence length="182" mass="20618">MPAQPPPPLPKPKKSLKKVPPKPCCGCWCHRQVTPNLECSISTCGHDSCRLPLTKNGYCRGSTKGRWEGEPNLYELTISDRNFVDPRGERRLKWGMRGYVPPPPELVFGGVKPPAPQRRRRKKKKNTEAEDEALYRELEAKIKAWAPVEEPEPPYRPPTPDEEGVLEYVEAPPPLIDDDNTT</sequence>
<feature type="region of interest" description="Disordered" evidence="1">
    <location>
        <begin position="145"/>
        <end position="182"/>
    </location>
</feature>
<reference evidence="2" key="1">
    <citation type="submission" date="2021-01" db="EMBL/GenBank/DDBJ databases">
        <authorList>
            <person name="Corre E."/>
            <person name="Pelletier E."/>
            <person name="Niang G."/>
            <person name="Scheremetjew M."/>
            <person name="Finn R."/>
            <person name="Kale V."/>
            <person name="Holt S."/>
            <person name="Cochrane G."/>
            <person name="Meng A."/>
            <person name="Brown T."/>
            <person name="Cohen L."/>
        </authorList>
    </citation>
    <scope>NUCLEOTIDE SEQUENCE</scope>
    <source>
        <strain evidence="2">CCMP1756</strain>
    </source>
</reference>
<feature type="compositionally biased region" description="Pro residues" evidence="1">
    <location>
        <begin position="1"/>
        <end position="10"/>
    </location>
</feature>
<feature type="compositionally biased region" description="Basic residues" evidence="1">
    <location>
        <begin position="11"/>
        <end position="20"/>
    </location>
</feature>
<protein>
    <submittedName>
        <fullName evidence="2">Uncharacterized protein</fullName>
    </submittedName>
</protein>
<feature type="region of interest" description="Disordered" evidence="1">
    <location>
        <begin position="109"/>
        <end position="133"/>
    </location>
</feature>
<name>A0A7S4EBJ8_9STRA</name>